<dbReference type="GO" id="GO:0005634">
    <property type="term" value="C:nucleus"/>
    <property type="evidence" value="ECO:0007669"/>
    <property type="project" value="TreeGrafter"/>
</dbReference>
<evidence type="ECO:0000313" key="5">
    <source>
        <dbReference type="EMBL" id="RKO90058.1"/>
    </source>
</evidence>
<protein>
    <submittedName>
        <fullName evidence="5">Pseudouridine synthase</fullName>
    </submittedName>
</protein>
<dbReference type="InterPro" id="IPR011760">
    <property type="entry name" value="PsdUridine_synth_TruD_insert"/>
</dbReference>
<feature type="region of interest" description="Disordered" evidence="3">
    <location>
        <begin position="258"/>
        <end position="281"/>
    </location>
</feature>
<comment type="similarity">
    <text evidence="1">Belongs to the pseudouridine synthase TruD family.</text>
</comment>
<dbReference type="GO" id="GO:0003723">
    <property type="term" value="F:RNA binding"/>
    <property type="evidence" value="ECO:0007669"/>
    <property type="project" value="InterPro"/>
</dbReference>
<evidence type="ECO:0000256" key="2">
    <source>
        <dbReference type="ARBA" id="ARBA00023235"/>
    </source>
</evidence>
<dbReference type="PROSITE" id="PS50984">
    <property type="entry name" value="TRUD"/>
    <property type="match status" value="1"/>
</dbReference>
<feature type="domain" description="TRUD" evidence="4">
    <location>
        <begin position="125"/>
        <end position="355"/>
    </location>
</feature>
<dbReference type="InterPro" id="IPR001656">
    <property type="entry name" value="PsdUridine_synth_TruD"/>
</dbReference>
<dbReference type="EMBL" id="KZ995745">
    <property type="protein sequence ID" value="RKO90058.1"/>
    <property type="molecule type" value="Genomic_DNA"/>
</dbReference>
<dbReference type="Gene3D" id="3.30.2350.20">
    <property type="entry name" value="TruD, catalytic domain"/>
    <property type="match status" value="2"/>
</dbReference>
<feature type="non-terminal residue" evidence="5">
    <location>
        <position position="1"/>
    </location>
</feature>
<proteinExistence type="inferred from homology"/>
<name>A0A4P9WFH1_9FUNG</name>
<dbReference type="SUPFAM" id="SSF55120">
    <property type="entry name" value="Pseudouridine synthase"/>
    <property type="match status" value="1"/>
</dbReference>
<dbReference type="GO" id="GO:0009982">
    <property type="term" value="F:pseudouridine synthase activity"/>
    <property type="evidence" value="ECO:0007669"/>
    <property type="project" value="InterPro"/>
</dbReference>
<evidence type="ECO:0000256" key="1">
    <source>
        <dbReference type="ARBA" id="ARBA00007953"/>
    </source>
</evidence>
<dbReference type="PIRSF" id="PIRSF037016">
    <property type="entry name" value="Pseudouridin_synth_euk_prd"/>
    <property type="match status" value="1"/>
</dbReference>
<dbReference type="PANTHER" id="PTHR13326:SF21">
    <property type="entry name" value="PSEUDOURIDYLATE SYNTHASE PUS7L"/>
    <property type="match status" value="1"/>
</dbReference>
<accession>A0A4P9WFH1</accession>
<dbReference type="NCBIfam" id="TIGR00094">
    <property type="entry name" value="tRNA_TruD_broad"/>
    <property type="match status" value="1"/>
</dbReference>
<reference evidence="6" key="1">
    <citation type="journal article" date="2018" name="Nat. Microbiol.">
        <title>Leveraging single-cell genomics to expand the fungal tree of life.</title>
        <authorList>
            <person name="Ahrendt S.R."/>
            <person name="Quandt C.A."/>
            <person name="Ciobanu D."/>
            <person name="Clum A."/>
            <person name="Salamov A."/>
            <person name="Andreopoulos B."/>
            <person name="Cheng J.F."/>
            <person name="Woyke T."/>
            <person name="Pelin A."/>
            <person name="Henrissat B."/>
            <person name="Reynolds N.K."/>
            <person name="Benny G.L."/>
            <person name="Smith M.E."/>
            <person name="James T.Y."/>
            <person name="Grigoriev I.V."/>
        </authorList>
    </citation>
    <scope>NUCLEOTIDE SEQUENCE [LARGE SCALE GENOMIC DNA]</scope>
</reference>
<dbReference type="Pfam" id="PF01142">
    <property type="entry name" value="TruD"/>
    <property type="match status" value="1"/>
</dbReference>
<feature type="non-terminal residue" evidence="5">
    <location>
        <position position="435"/>
    </location>
</feature>
<dbReference type="InterPro" id="IPR020103">
    <property type="entry name" value="PsdUridine_synth_cat_dom_sf"/>
</dbReference>
<keyword evidence="2" id="KW-0413">Isomerase</keyword>
<dbReference type="PANTHER" id="PTHR13326">
    <property type="entry name" value="TRNA PSEUDOURIDINE SYNTHASE D"/>
    <property type="match status" value="1"/>
</dbReference>
<keyword evidence="6" id="KW-1185">Reference proteome</keyword>
<evidence type="ECO:0000313" key="6">
    <source>
        <dbReference type="Proteomes" id="UP000269721"/>
    </source>
</evidence>
<dbReference type="AlphaFoldDB" id="A0A4P9WFH1"/>
<dbReference type="CDD" id="cd02576">
    <property type="entry name" value="PseudoU_synth_ScPUS7"/>
    <property type="match status" value="1"/>
</dbReference>
<dbReference type="InterPro" id="IPR042214">
    <property type="entry name" value="TruD_catalytic"/>
</dbReference>
<sequence length="435" mass="49284">KEDWEAYGGEYCEFTMCKENRDTMNAVHSLARILRVKPKDFTYAGTKDKRGMTTQRVSAHRITADKISGANMMLRGVVCGDFSYSWERLMLGDLTGNHFILTLRDAKFDSPADVEIAMESLRDHGFINYFGLQRFGTRVAGTHQIGLAMLKGEWEKAVDLIMAPDALDRQDIGDARRHFMQNQDAEKALRLFPKSACGERALLEHFRRKKTVGNFQQALDAIPRTLRTMYVHAYQSYVWNAMATERIREYGRTPVVGDLDDDAKGVDKPSNGSRHSKRPKKNVQVVAIQNEEELRKYSIEDVLLPMPGRSVLYPANKIGAKYVEFMAKHGMDPHKMQRENEIVNLHGGYRKLISRPANVKWYVFRLICRYNDPNIPLTPSAPQLALGAQPPASIPAGVYHAVIVEFTLSSSQYATMALREITRSGTSASRHRKLA</sequence>
<evidence type="ECO:0000259" key="4">
    <source>
        <dbReference type="PROSITE" id="PS50984"/>
    </source>
</evidence>
<dbReference type="Proteomes" id="UP000269721">
    <property type="component" value="Unassembled WGS sequence"/>
</dbReference>
<dbReference type="GO" id="GO:0001522">
    <property type="term" value="P:pseudouridine synthesis"/>
    <property type="evidence" value="ECO:0007669"/>
    <property type="project" value="InterPro"/>
</dbReference>
<dbReference type="OrthoDB" id="447290at2759"/>
<evidence type="ECO:0000256" key="3">
    <source>
        <dbReference type="SAM" id="MobiDB-lite"/>
    </source>
</evidence>
<gene>
    <name evidence="5" type="ORF">BDK51DRAFT_11221</name>
</gene>
<organism evidence="5 6">
    <name type="scientific">Blyttiomyces helicus</name>
    <dbReference type="NCBI Taxonomy" id="388810"/>
    <lineage>
        <taxon>Eukaryota</taxon>
        <taxon>Fungi</taxon>
        <taxon>Fungi incertae sedis</taxon>
        <taxon>Chytridiomycota</taxon>
        <taxon>Chytridiomycota incertae sedis</taxon>
        <taxon>Chytridiomycetes</taxon>
        <taxon>Chytridiomycetes incertae sedis</taxon>
        <taxon>Blyttiomyces</taxon>
    </lineage>
</organism>